<proteinExistence type="predicted"/>
<sequence>MRGASAKRVRKVVGLRLLCLRRLGYTCVSLGEANQQSTLLSLLLLSFLNFREETRTKQARGLPLLISEGSHMCNHSNRTDQTQPDRWMNTEEARHLLGVTEETALTISVVDKALRRARLIHHPDKGGTHERYVRLEEAYQTLVAKLRGVITPPDFNDPNVIERCRRFENQALHGDDIDRIVYETMRAFPGVAWPSVWPPSEDPVLTLLAVSGGAVSGGAVTSGVQEAAPKQEKKGECKRDNLESYNNPAKKADEVAGNKKRRGRSPKSKKCDEEATKTYTRPPGAAPKDQYGNRKQWNKFTGEWESNGVV</sequence>
<reference evidence="3" key="1">
    <citation type="journal article" date="2020" name="Nature">
        <title>Giant virus diversity and host interactions through global metagenomics.</title>
        <authorList>
            <person name="Schulz F."/>
            <person name="Roux S."/>
            <person name="Paez-Espino D."/>
            <person name="Jungbluth S."/>
            <person name="Walsh D.A."/>
            <person name="Denef V.J."/>
            <person name="McMahon K.D."/>
            <person name="Konstantinidis K.T."/>
            <person name="Eloe-Fadrosh E.A."/>
            <person name="Kyrpides N.C."/>
            <person name="Woyke T."/>
        </authorList>
    </citation>
    <scope>NUCLEOTIDE SEQUENCE</scope>
    <source>
        <strain evidence="3">GVMAG-M-3300025626-8</strain>
    </source>
</reference>
<dbReference type="InterPro" id="IPR036869">
    <property type="entry name" value="J_dom_sf"/>
</dbReference>
<feature type="compositionally biased region" description="Basic and acidic residues" evidence="1">
    <location>
        <begin position="229"/>
        <end position="242"/>
    </location>
</feature>
<organism evidence="3">
    <name type="scientific">viral metagenome</name>
    <dbReference type="NCBI Taxonomy" id="1070528"/>
    <lineage>
        <taxon>unclassified sequences</taxon>
        <taxon>metagenomes</taxon>
        <taxon>organismal metagenomes</taxon>
    </lineage>
</organism>
<name>A0A6C0J2C5_9ZZZZ</name>
<dbReference type="SUPFAM" id="SSF46565">
    <property type="entry name" value="Chaperone J-domain"/>
    <property type="match status" value="1"/>
</dbReference>
<dbReference type="Gene3D" id="1.10.287.110">
    <property type="entry name" value="DnaJ domain"/>
    <property type="match status" value="1"/>
</dbReference>
<feature type="region of interest" description="Disordered" evidence="1">
    <location>
        <begin position="218"/>
        <end position="310"/>
    </location>
</feature>
<feature type="compositionally biased region" description="Basic residues" evidence="1">
    <location>
        <begin position="258"/>
        <end position="268"/>
    </location>
</feature>
<dbReference type="EMBL" id="MN740287">
    <property type="protein sequence ID" value="QHT98097.1"/>
    <property type="molecule type" value="Genomic_DNA"/>
</dbReference>
<protein>
    <recommendedName>
        <fullName evidence="2">J domain-containing protein</fullName>
    </recommendedName>
</protein>
<evidence type="ECO:0000256" key="1">
    <source>
        <dbReference type="SAM" id="MobiDB-lite"/>
    </source>
</evidence>
<evidence type="ECO:0000259" key="2">
    <source>
        <dbReference type="PROSITE" id="PS50076"/>
    </source>
</evidence>
<dbReference type="SMART" id="SM00271">
    <property type="entry name" value="DnaJ"/>
    <property type="match status" value="1"/>
</dbReference>
<accession>A0A6C0J2C5</accession>
<dbReference type="AlphaFoldDB" id="A0A6C0J2C5"/>
<feature type="domain" description="J" evidence="2">
    <location>
        <begin position="92"/>
        <end position="147"/>
    </location>
</feature>
<dbReference type="PROSITE" id="PS50076">
    <property type="entry name" value="DNAJ_2"/>
    <property type="match status" value="1"/>
</dbReference>
<evidence type="ECO:0000313" key="3">
    <source>
        <dbReference type="EMBL" id="QHT98097.1"/>
    </source>
</evidence>
<dbReference type="InterPro" id="IPR001623">
    <property type="entry name" value="DnaJ_domain"/>
</dbReference>